<organism evidence="1 2">
    <name type="scientific">Marasmiellus scandens</name>
    <dbReference type="NCBI Taxonomy" id="2682957"/>
    <lineage>
        <taxon>Eukaryota</taxon>
        <taxon>Fungi</taxon>
        <taxon>Dikarya</taxon>
        <taxon>Basidiomycota</taxon>
        <taxon>Agaricomycotina</taxon>
        <taxon>Agaricomycetes</taxon>
        <taxon>Agaricomycetidae</taxon>
        <taxon>Agaricales</taxon>
        <taxon>Marasmiineae</taxon>
        <taxon>Omphalotaceae</taxon>
        <taxon>Marasmiellus</taxon>
    </lineage>
</organism>
<comment type="caution">
    <text evidence="1">The sequence shown here is derived from an EMBL/GenBank/DDBJ whole genome shotgun (WGS) entry which is preliminary data.</text>
</comment>
<gene>
    <name evidence="1" type="ORF">VKT23_012787</name>
</gene>
<evidence type="ECO:0000313" key="1">
    <source>
        <dbReference type="EMBL" id="KAK7451111.1"/>
    </source>
</evidence>
<proteinExistence type="predicted"/>
<keyword evidence="2" id="KW-1185">Reference proteome</keyword>
<name>A0ABR1J5X0_9AGAR</name>
<sequence length="96" mass="10672">MEQWKEKWKKAKDAGVRIDEGQVIVIYIDSFPSTIEWTPCTTRLLNASKLNAAAAKLLQEHYHLLNKGLAPHKTLSSSSTVSSTTFHSNTIATMNA</sequence>
<dbReference type="EMBL" id="JBANRG010000032">
    <property type="protein sequence ID" value="KAK7451111.1"/>
    <property type="molecule type" value="Genomic_DNA"/>
</dbReference>
<reference evidence="1 2" key="1">
    <citation type="submission" date="2024-01" db="EMBL/GenBank/DDBJ databases">
        <title>A draft genome for the cacao thread blight pathogen Marasmiellus scandens.</title>
        <authorList>
            <person name="Baruah I.K."/>
            <person name="Leung J."/>
            <person name="Bukari Y."/>
            <person name="Amoako-Attah I."/>
            <person name="Meinhardt L.W."/>
            <person name="Bailey B.A."/>
            <person name="Cohen S.P."/>
        </authorList>
    </citation>
    <scope>NUCLEOTIDE SEQUENCE [LARGE SCALE GENOMIC DNA]</scope>
    <source>
        <strain evidence="1 2">GH-19</strain>
    </source>
</reference>
<protein>
    <submittedName>
        <fullName evidence="1">Uncharacterized protein</fullName>
    </submittedName>
</protein>
<evidence type="ECO:0000313" key="2">
    <source>
        <dbReference type="Proteomes" id="UP001498398"/>
    </source>
</evidence>
<accession>A0ABR1J5X0</accession>
<dbReference type="Proteomes" id="UP001498398">
    <property type="component" value="Unassembled WGS sequence"/>
</dbReference>